<dbReference type="EMBL" id="SNRW01008085">
    <property type="protein sequence ID" value="KAA6380126.1"/>
    <property type="molecule type" value="Genomic_DNA"/>
</dbReference>
<comment type="caution">
    <text evidence="1">The sequence shown here is derived from an EMBL/GenBank/DDBJ whole genome shotgun (WGS) entry which is preliminary data.</text>
</comment>
<name>A0A5J4VC43_9EUKA</name>
<sequence length="210" mass="24159">MNELQECNVIGSLWGLGQDIMLELLNEMSKLQDVQQFLCVSKKTYALQYHARFLSILKSLININCTSLIQSAQDIDSQGDTFTCLVRKCSTVLFDYAISFGIVRFELLNVKCIQGFGIVDDSINYNLDLFPQSKDWNKIVYYYQNGWVRHLGSWAKGNKQFKTGDRIALEAYLCWQGECFKVLNFKHILQPTAKLGVGSYALKFGQYWTR</sequence>
<accession>A0A5J4VC43</accession>
<evidence type="ECO:0000313" key="2">
    <source>
        <dbReference type="Proteomes" id="UP000324800"/>
    </source>
</evidence>
<gene>
    <name evidence="1" type="ORF">EZS28_024348</name>
</gene>
<dbReference type="AlphaFoldDB" id="A0A5J4VC43"/>
<protein>
    <submittedName>
        <fullName evidence="1">Uncharacterized protein</fullName>
    </submittedName>
</protein>
<dbReference type="Proteomes" id="UP000324800">
    <property type="component" value="Unassembled WGS sequence"/>
</dbReference>
<proteinExistence type="predicted"/>
<evidence type="ECO:0000313" key="1">
    <source>
        <dbReference type="EMBL" id="KAA6380126.1"/>
    </source>
</evidence>
<reference evidence="1 2" key="1">
    <citation type="submission" date="2019-03" db="EMBL/GenBank/DDBJ databases">
        <title>Single cell metagenomics reveals metabolic interactions within the superorganism composed of flagellate Streblomastix strix and complex community of Bacteroidetes bacteria on its surface.</title>
        <authorList>
            <person name="Treitli S.C."/>
            <person name="Kolisko M."/>
            <person name="Husnik F."/>
            <person name="Keeling P."/>
            <person name="Hampl V."/>
        </authorList>
    </citation>
    <scope>NUCLEOTIDE SEQUENCE [LARGE SCALE GENOMIC DNA]</scope>
    <source>
        <strain evidence="1">ST1C</strain>
    </source>
</reference>
<organism evidence="1 2">
    <name type="scientific">Streblomastix strix</name>
    <dbReference type="NCBI Taxonomy" id="222440"/>
    <lineage>
        <taxon>Eukaryota</taxon>
        <taxon>Metamonada</taxon>
        <taxon>Preaxostyla</taxon>
        <taxon>Oxymonadida</taxon>
        <taxon>Streblomastigidae</taxon>
        <taxon>Streblomastix</taxon>
    </lineage>
</organism>